<name>A0ABR6VH62_9FIRM</name>
<dbReference type="EMBL" id="JACOGK010000010">
    <property type="protein sequence ID" value="MBC3536546.1"/>
    <property type="molecule type" value="Genomic_DNA"/>
</dbReference>
<protein>
    <submittedName>
        <fullName evidence="1">Uncharacterized protein</fullName>
    </submittedName>
</protein>
<reference evidence="1 2" key="1">
    <citation type="submission" date="2020-08" db="EMBL/GenBank/DDBJ databases">
        <authorList>
            <person name="Liu C."/>
            <person name="Sun Q."/>
        </authorList>
    </citation>
    <scope>NUCLEOTIDE SEQUENCE [LARGE SCALE GENOMIC DNA]</scope>
    <source>
        <strain evidence="1 2">NSJ-59</strain>
    </source>
</reference>
<evidence type="ECO:0000313" key="2">
    <source>
        <dbReference type="Proteomes" id="UP000606870"/>
    </source>
</evidence>
<dbReference type="RefSeq" id="WP_186502704.1">
    <property type="nucleotide sequence ID" value="NZ_JACOGK010000010.1"/>
</dbReference>
<gene>
    <name evidence="1" type="ORF">H8J70_04675</name>
</gene>
<dbReference type="Proteomes" id="UP000606870">
    <property type="component" value="Unassembled WGS sequence"/>
</dbReference>
<keyword evidence="2" id="KW-1185">Reference proteome</keyword>
<sequence>MQQSALSQQQSLPVSQLPYSVHAQRYVIRIRTACAMIAEDLVQLKASLFSVFDAETRASVFFSITNIEDEVQNIKESLTTMTGLDSIDLVCSRIQSKLQSIRMELANSLDISEYKKARKELTDIASRIQYVEVCILRMI</sequence>
<accession>A0ABR6VH62</accession>
<organism evidence="1 2">
    <name type="scientific">Megasphaera hominis</name>
    <dbReference type="NCBI Taxonomy" id="159836"/>
    <lineage>
        <taxon>Bacteria</taxon>
        <taxon>Bacillati</taxon>
        <taxon>Bacillota</taxon>
        <taxon>Negativicutes</taxon>
        <taxon>Veillonellales</taxon>
        <taxon>Veillonellaceae</taxon>
        <taxon>Megasphaera</taxon>
    </lineage>
</organism>
<comment type="caution">
    <text evidence="1">The sequence shown here is derived from an EMBL/GenBank/DDBJ whole genome shotgun (WGS) entry which is preliminary data.</text>
</comment>
<proteinExistence type="predicted"/>
<evidence type="ECO:0000313" key="1">
    <source>
        <dbReference type="EMBL" id="MBC3536546.1"/>
    </source>
</evidence>